<dbReference type="Pfam" id="PF02661">
    <property type="entry name" value="Fic"/>
    <property type="match status" value="1"/>
</dbReference>
<gene>
    <name evidence="9" type="ORF">HNQ08_005060</name>
</gene>
<evidence type="ECO:0000256" key="4">
    <source>
        <dbReference type="ARBA" id="ARBA00022840"/>
    </source>
</evidence>
<keyword evidence="10" id="KW-1185">Reference proteome</keyword>
<comment type="catalytic activity">
    <reaction evidence="6">
        <text>L-threonyl-[protein] + ATP = 3-O-(5'-adenylyl)-L-threonyl-[protein] + diphosphate</text>
        <dbReference type="Rhea" id="RHEA:54292"/>
        <dbReference type="Rhea" id="RHEA-COMP:11060"/>
        <dbReference type="Rhea" id="RHEA-COMP:13847"/>
        <dbReference type="ChEBI" id="CHEBI:30013"/>
        <dbReference type="ChEBI" id="CHEBI:30616"/>
        <dbReference type="ChEBI" id="CHEBI:33019"/>
        <dbReference type="ChEBI" id="CHEBI:138113"/>
        <dbReference type="EC" id="2.7.7.108"/>
    </reaction>
</comment>
<feature type="domain" description="Fido" evidence="8">
    <location>
        <begin position="55"/>
        <end position="212"/>
    </location>
</feature>
<evidence type="ECO:0000259" key="8">
    <source>
        <dbReference type="PROSITE" id="PS51459"/>
    </source>
</evidence>
<proteinExistence type="predicted"/>
<dbReference type="PROSITE" id="PS51459">
    <property type="entry name" value="FIDO"/>
    <property type="match status" value="1"/>
</dbReference>
<keyword evidence="4" id="KW-0067">ATP-binding</keyword>
<dbReference type="Proteomes" id="UP000552709">
    <property type="component" value="Unassembled WGS sequence"/>
</dbReference>
<dbReference type="Gene3D" id="1.10.3290.10">
    <property type="entry name" value="Fido-like domain"/>
    <property type="match status" value="1"/>
</dbReference>
<dbReference type="InterPro" id="IPR003812">
    <property type="entry name" value="Fido"/>
</dbReference>
<comment type="catalytic activity">
    <reaction evidence="7">
        <text>L-tyrosyl-[protein] + ATP = O-(5'-adenylyl)-L-tyrosyl-[protein] + diphosphate</text>
        <dbReference type="Rhea" id="RHEA:54288"/>
        <dbReference type="Rhea" id="RHEA-COMP:10136"/>
        <dbReference type="Rhea" id="RHEA-COMP:13846"/>
        <dbReference type="ChEBI" id="CHEBI:30616"/>
        <dbReference type="ChEBI" id="CHEBI:33019"/>
        <dbReference type="ChEBI" id="CHEBI:46858"/>
        <dbReference type="ChEBI" id="CHEBI:83624"/>
        <dbReference type="EC" id="2.7.7.108"/>
    </reaction>
</comment>
<dbReference type="PANTHER" id="PTHR39560">
    <property type="entry name" value="PROTEIN ADENYLYLTRANSFERASE FIC-RELATED"/>
    <property type="match status" value="1"/>
</dbReference>
<dbReference type="GO" id="GO:0051302">
    <property type="term" value="P:regulation of cell division"/>
    <property type="evidence" value="ECO:0007669"/>
    <property type="project" value="TreeGrafter"/>
</dbReference>
<evidence type="ECO:0000256" key="5">
    <source>
        <dbReference type="ARBA" id="ARBA00034531"/>
    </source>
</evidence>
<keyword evidence="3" id="KW-0547">Nucleotide-binding</keyword>
<dbReference type="RefSeq" id="WP_184137832.1">
    <property type="nucleotide sequence ID" value="NZ_JACHFL010000024.1"/>
</dbReference>
<dbReference type="AlphaFoldDB" id="A0A7W8K283"/>
<organism evidence="9 10">
    <name type="scientific">Deinococcus humi</name>
    <dbReference type="NCBI Taxonomy" id="662880"/>
    <lineage>
        <taxon>Bacteria</taxon>
        <taxon>Thermotogati</taxon>
        <taxon>Deinococcota</taxon>
        <taxon>Deinococci</taxon>
        <taxon>Deinococcales</taxon>
        <taxon>Deinococcaceae</taxon>
        <taxon>Deinococcus</taxon>
    </lineage>
</organism>
<evidence type="ECO:0000313" key="9">
    <source>
        <dbReference type="EMBL" id="MBB5365934.1"/>
    </source>
</evidence>
<dbReference type="PANTHER" id="PTHR39560:SF1">
    <property type="entry name" value="PROTEIN ADENYLYLTRANSFERASE FIC-RELATED"/>
    <property type="match status" value="1"/>
</dbReference>
<keyword evidence="1" id="KW-0808">Transferase</keyword>
<comment type="caution">
    <text evidence="9">The sequence shown here is derived from an EMBL/GenBank/DDBJ whole genome shotgun (WGS) entry which is preliminary data.</text>
</comment>
<evidence type="ECO:0000256" key="7">
    <source>
        <dbReference type="ARBA" id="ARBA00048696"/>
    </source>
</evidence>
<accession>A0A7W8K283</accession>
<evidence type="ECO:0000256" key="3">
    <source>
        <dbReference type="ARBA" id="ARBA00022741"/>
    </source>
</evidence>
<dbReference type="SUPFAM" id="SSF140931">
    <property type="entry name" value="Fic-like"/>
    <property type="match status" value="1"/>
</dbReference>
<sequence length="476" mass="53036">MPKPFAFFSFDNGVPKNRLGLDNAEALALVERDLTFTRMAEIHEGSAPEATRGTFDLEHLRAIHQHIFQDVYEWAGTTRNHTLRVEGQQVEPPASMYKDDGRLPLRFVPSRLVESSLNATFDALREQNHLQGLSREEFAERAAVAFAHINDAHPFMEGNGRTQREFISQLAEQAGHSLNFDVVSAERMSIVSYEARAGDLGGMRRLFQEISDPTRVAVLGHAQEVLSARHFDWQSTYITTAIPGEHYSGVKAFHDPDTLIIREDREFILVAQSGDVPPQGVRVDFTASPYPQPDVQAQLQTEPVTLKGLSLEDFAVAAARRLAATVQGGDLSPTQVRETARELAQAGERKVNLNVITEERLGRDVQAARQGQVQGFERMFQEAGHPPTVQLMQRAMHSLELQGRDPQGLYLTAAQPGQQYEGRVETRNVRAAVIADSEGRHLVTHPASLKGAVELEHGRVQFTAQDGQRNQMQMEL</sequence>
<keyword evidence="2" id="KW-0548">Nucleotidyltransferase</keyword>
<dbReference type="InterPro" id="IPR036597">
    <property type="entry name" value="Fido-like_dom_sf"/>
</dbReference>
<name>A0A7W8K283_9DEIO</name>
<protein>
    <recommendedName>
        <fullName evidence="5">protein adenylyltransferase</fullName>
        <ecNumber evidence="5">2.7.7.108</ecNumber>
    </recommendedName>
</protein>
<reference evidence="9 10" key="1">
    <citation type="submission" date="2020-08" db="EMBL/GenBank/DDBJ databases">
        <title>Genomic Encyclopedia of Type Strains, Phase IV (KMG-IV): sequencing the most valuable type-strain genomes for metagenomic binning, comparative biology and taxonomic classification.</title>
        <authorList>
            <person name="Goeker M."/>
        </authorList>
    </citation>
    <scope>NUCLEOTIDE SEQUENCE [LARGE SCALE GENOMIC DNA]</scope>
    <source>
        <strain evidence="9 10">DSM 27939</strain>
    </source>
</reference>
<evidence type="ECO:0000256" key="2">
    <source>
        <dbReference type="ARBA" id="ARBA00022695"/>
    </source>
</evidence>
<dbReference type="GO" id="GO:0005524">
    <property type="term" value="F:ATP binding"/>
    <property type="evidence" value="ECO:0007669"/>
    <property type="project" value="UniProtKB-KW"/>
</dbReference>
<dbReference type="EC" id="2.7.7.108" evidence="5"/>
<dbReference type="EMBL" id="JACHFL010000024">
    <property type="protein sequence ID" value="MBB5365934.1"/>
    <property type="molecule type" value="Genomic_DNA"/>
</dbReference>
<evidence type="ECO:0000256" key="6">
    <source>
        <dbReference type="ARBA" id="ARBA00047939"/>
    </source>
</evidence>
<dbReference type="GO" id="GO:0070733">
    <property type="term" value="F:AMPylase activity"/>
    <property type="evidence" value="ECO:0007669"/>
    <property type="project" value="UniProtKB-EC"/>
</dbReference>
<evidence type="ECO:0000256" key="1">
    <source>
        <dbReference type="ARBA" id="ARBA00022679"/>
    </source>
</evidence>
<evidence type="ECO:0000313" key="10">
    <source>
        <dbReference type="Proteomes" id="UP000552709"/>
    </source>
</evidence>